<name>A0A7W7M5C6_9ACTN</name>
<organism evidence="2 3">
    <name type="scientific">Actinoplanes octamycinicus</name>
    <dbReference type="NCBI Taxonomy" id="135948"/>
    <lineage>
        <taxon>Bacteria</taxon>
        <taxon>Bacillati</taxon>
        <taxon>Actinomycetota</taxon>
        <taxon>Actinomycetes</taxon>
        <taxon>Micromonosporales</taxon>
        <taxon>Micromonosporaceae</taxon>
        <taxon>Actinoplanes</taxon>
    </lineage>
</organism>
<keyword evidence="3" id="KW-1185">Reference proteome</keyword>
<evidence type="ECO:0000256" key="1">
    <source>
        <dbReference type="SAM" id="SignalP"/>
    </source>
</evidence>
<dbReference type="AlphaFoldDB" id="A0A7W7M5C6"/>
<feature type="chain" id="PRO_5031166986" evidence="1">
    <location>
        <begin position="31"/>
        <end position="316"/>
    </location>
</feature>
<protein>
    <submittedName>
        <fullName evidence="2">Uncharacterized protein</fullName>
    </submittedName>
</protein>
<dbReference type="RefSeq" id="WP_185037978.1">
    <property type="nucleotide sequence ID" value="NZ_BAABFG010000005.1"/>
</dbReference>
<accession>A0A7W7M5C6</accession>
<reference evidence="2 3" key="1">
    <citation type="submission" date="2020-08" db="EMBL/GenBank/DDBJ databases">
        <title>Sequencing the genomes of 1000 actinobacteria strains.</title>
        <authorList>
            <person name="Klenk H.-P."/>
        </authorList>
    </citation>
    <scope>NUCLEOTIDE SEQUENCE [LARGE SCALE GENOMIC DNA]</scope>
    <source>
        <strain evidence="2 3">DSM 45809</strain>
    </source>
</reference>
<proteinExistence type="predicted"/>
<evidence type="ECO:0000313" key="3">
    <source>
        <dbReference type="Proteomes" id="UP000546162"/>
    </source>
</evidence>
<dbReference type="Proteomes" id="UP000546162">
    <property type="component" value="Unassembled WGS sequence"/>
</dbReference>
<gene>
    <name evidence="2" type="ORF">BJY16_001043</name>
</gene>
<evidence type="ECO:0000313" key="2">
    <source>
        <dbReference type="EMBL" id="MBB4737584.1"/>
    </source>
</evidence>
<feature type="signal peptide" evidence="1">
    <location>
        <begin position="1"/>
        <end position="30"/>
    </location>
</feature>
<sequence>MKLKHTLGTGFIAMAVTTVSLMAGGTAAMAQDDLSPRNSIETALQQADAVPVFTRVEPGATPVRVEVAAATPKAAVATSAGVLGVTLVTSDIDSAASLGEARGFGEVAPDTDAVVRPQEDGAQFLSVMKEDSAPGAQRYKLDLPAGTQLESSHGGGFSLIHDGAEIGAVEAPWARDAAGRHLPTSYRLEGDTLIQETDVSGATFPVVADPRFSVGWGVYMSLNGGEIRTYGGAIVAIGLGGVAVGCTQVSRIPHAGLKALLTLACATAGVTNVSKIGPFIKKAFDNRNVDPNKCYQTKLAGSGIGVWHEVRRSKCD</sequence>
<dbReference type="EMBL" id="JACHNB010000001">
    <property type="protein sequence ID" value="MBB4737584.1"/>
    <property type="molecule type" value="Genomic_DNA"/>
</dbReference>
<keyword evidence="1" id="KW-0732">Signal</keyword>
<comment type="caution">
    <text evidence="2">The sequence shown here is derived from an EMBL/GenBank/DDBJ whole genome shotgun (WGS) entry which is preliminary data.</text>
</comment>